<dbReference type="InterPro" id="IPR040442">
    <property type="entry name" value="Pyrv_kinase-like_dom_sf"/>
</dbReference>
<dbReference type="Pfam" id="PF03328">
    <property type="entry name" value="HpcH_HpaI"/>
    <property type="match status" value="1"/>
</dbReference>
<accession>A0ABR4BPV0</accession>
<dbReference type="Proteomes" id="UP001595075">
    <property type="component" value="Unassembled WGS sequence"/>
</dbReference>
<evidence type="ECO:0000256" key="1">
    <source>
        <dbReference type="ARBA" id="ARBA00005568"/>
    </source>
</evidence>
<keyword evidence="2" id="KW-0479">Metal-binding</keyword>
<organism evidence="5 6">
    <name type="scientific">Oculimacula yallundae</name>
    <dbReference type="NCBI Taxonomy" id="86028"/>
    <lineage>
        <taxon>Eukaryota</taxon>
        <taxon>Fungi</taxon>
        <taxon>Dikarya</taxon>
        <taxon>Ascomycota</taxon>
        <taxon>Pezizomycotina</taxon>
        <taxon>Leotiomycetes</taxon>
        <taxon>Helotiales</taxon>
        <taxon>Ploettnerulaceae</taxon>
        <taxon>Oculimacula</taxon>
    </lineage>
</organism>
<proteinExistence type="inferred from homology"/>
<evidence type="ECO:0000256" key="3">
    <source>
        <dbReference type="ARBA" id="ARBA00023239"/>
    </source>
</evidence>
<dbReference type="InterPro" id="IPR050251">
    <property type="entry name" value="HpcH-HpaI_aldolase"/>
</dbReference>
<dbReference type="SUPFAM" id="SSF51621">
    <property type="entry name" value="Phosphoenolpyruvate/pyruvate domain"/>
    <property type="match status" value="1"/>
</dbReference>
<dbReference type="PANTHER" id="PTHR30502">
    <property type="entry name" value="2-KETO-3-DEOXY-L-RHAMNONATE ALDOLASE"/>
    <property type="match status" value="1"/>
</dbReference>
<keyword evidence="6" id="KW-1185">Reference proteome</keyword>
<sequence length="334" mass="35772">MTDQGYLVQPELHTRAPYRAAVLTYPGNLRQALKDAQEDVNKTLFGVAQGMSSVFVTKVLASTQPDFIWIDAEHCMFDRSSLYDAIHAAQHHSEGKSMVIVRIPKHDETVLSTALDAGAAGIIIPHCDSAAEVTHLMNEIYYRKYSLLANIKSDSNQILTSLPAPIGKRSFSPWTFTPGISDQSLYKGDPFNMGTSNKHIVVIAQIESVEGAKNVEEIAALEGVSAIMFGPGDFQADAGLEINMGGQLHPTLAAAMGAFAAAGQKYGKPLFGAAMSMDMVPMMIQQGYRAIAVAFDMWILSNTVHGSIAKGRELAQAAGATNGTAIPNGKEPSS</sequence>
<dbReference type="InterPro" id="IPR005000">
    <property type="entry name" value="Aldolase/citrate-lyase_domain"/>
</dbReference>
<evidence type="ECO:0000313" key="6">
    <source>
        <dbReference type="Proteomes" id="UP001595075"/>
    </source>
</evidence>
<reference evidence="5 6" key="1">
    <citation type="journal article" date="2024" name="Commun. Biol.">
        <title>Comparative genomic analysis of thermophilic fungi reveals convergent evolutionary adaptations and gene losses.</title>
        <authorList>
            <person name="Steindorff A.S."/>
            <person name="Aguilar-Pontes M.V."/>
            <person name="Robinson A.J."/>
            <person name="Andreopoulos B."/>
            <person name="LaButti K."/>
            <person name="Kuo A."/>
            <person name="Mondo S."/>
            <person name="Riley R."/>
            <person name="Otillar R."/>
            <person name="Haridas S."/>
            <person name="Lipzen A."/>
            <person name="Grimwood J."/>
            <person name="Schmutz J."/>
            <person name="Clum A."/>
            <person name="Reid I.D."/>
            <person name="Moisan M.C."/>
            <person name="Butler G."/>
            <person name="Nguyen T.T.M."/>
            <person name="Dewar K."/>
            <person name="Conant G."/>
            <person name="Drula E."/>
            <person name="Henrissat B."/>
            <person name="Hansel C."/>
            <person name="Singer S."/>
            <person name="Hutchinson M.I."/>
            <person name="de Vries R.P."/>
            <person name="Natvig D.O."/>
            <person name="Powell A.J."/>
            <person name="Tsang A."/>
            <person name="Grigoriev I.V."/>
        </authorList>
    </citation>
    <scope>NUCLEOTIDE SEQUENCE [LARGE SCALE GENOMIC DNA]</scope>
    <source>
        <strain evidence="5 6">CBS 494.80</strain>
    </source>
</reference>
<dbReference type="InterPro" id="IPR015813">
    <property type="entry name" value="Pyrv/PenolPyrv_kinase-like_dom"/>
</dbReference>
<keyword evidence="3" id="KW-0456">Lyase</keyword>
<feature type="domain" description="HpcH/HpaI aldolase/citrate lyase" evidence="4">
    <location>
        <begin position="57"/>
        <end position="300"/>
    </location>
</feature>
<evidence type="ECO:0000256" key="2">
    <source>
        <dbReference type="ARBA" id="ARBA00022723"/>
    </source>
</evidence>
<comment type="caution">
    <text evidence="5">The sequence shown here is derived from an EMBL/GenBank/DDBJ whole genome shotgun (WGS) entry which is preliminary data.</text>
</comment>
<dbReference type="PANTHER" id="PTHR30502:SF0">
    <property type="entry name" value="PHOSPHOENOLPYRUVATE CARBOXYLASE FAMILY PROTEIN"/>
    <property type="match status" value="1"/>
</dbReference>
<protein>
    <recommendedName>
        <fullName evidence="4">HpcH/HpaI aldolase/citrate lyase domain-containing protein</fullName>
    </recommendedName>
</protein>
<evidence type="ECO:0000259" key="4">
    <source>
        <dbReference type="Pfam" id="PF03328"/>
    </source>
</evidence>
<dbReference type="EMBL" id="JAZHXI010000026">
    <property type="protein sequence ID" value="KAL2059763.1"/>
    <property type="molecule type" value="Genomic_DNA"/>
</dbReference>
<name>A0ABR4BPV0_9HELO</name>
<comment type="similarity">
    <text evidence="1">Belongs to the HpcH/HpaI aldolase family.</text>
</comment>
<gene>
    <name evidence="5" type="ORF">VTL71DRAFT_10147</name>
</gene>
<dbReference type="Gene3D" id="3.20.20.60">
    <property type="entry name" value="Phosphoenolpyruvate-binding domains"/>
    <property type="match status" value="1"/>
</dbReference>
<evidence type="ECO:0000313" key="5">
    <source>
        <dbReference type="EMBL" id="KAL2059763.1"/>
    </source>
</evidence>